<evidence type="ECO:0000313" key="6">
    <source>
        <dbReference type="Proteomes" id="UP001201812"/>
    </source>
</evidence>
<dbReference type="InterPro" id="IPR051740">
    <property type="entry name" value="DRBM-containing_protein"/>
</dbReference>
<feature type="region of interest" description="Disordered" evidence="3">
    <location>
        <begin position="723"/>
        <end position="754"/>
    </location>
</feature>
<dbReference type="PANTHER" id="PTHR46054:SF3">
    <property type="entry name" value="MATERNAL EFFECT PROTEIN STAUFEN"/>
    <property type="match status" value="1"/>
</dbReference>
<gene>
    <name evidence="5" type="ORF">DdX_03747</name>
</gene>
<feature type="domain" description="DRBM" evidence="4">
    <location>
        <begin position="529"/>
        <end position="607"/>
    </location>
</feature>
<dbReference type="Gene3D" id="3.30.160.20">
    <property type="match status" value="3"/>
</dbReference>
<dbReference type="GO" id="GO:0035418">
    <property type="term" value="P:protein localization to synapse"/>
    <property type="evidence" value="ECO:0007669"/>
    <property type="project" value="TreeGrafter"/>
</dbReference>
<dbReference type="PROSITE" id="PS50137">
    <property type="entry name" value="DS_RBD"/>
    <property type="match status" value="4"/>
</dbReference>
<dbReference type="Proteomes" id="UP001201812">
    <property type="component" value="Unassembled WGS sequence"/>
</dbReference>
<dbReference type="GO" id="GO:0007281">
    <property type="term" value="P:germ cell development"/>
    <property type="evidence" value="ECO:0007669"/>
    <property type="project" value="TreeGrafter"/>
</dbReference>
<feature type="domain" description="DRBM" evidence="4">
    <location>
        <begin position="886"/>
        <end position="934"/>
    </location>
</feature>
<dbReference type="CDD" id="cd19860">
    <property type="entry name" value="DSRM_STAU_rpt4"/>
    <property type="match status" value="1"/>
</dbReference>
<feature type="region of interest" description="Disordered" evidence="3">
    <location>
        <begin position="451"/>
        <end position="529"/>
    </location>
</feature>
<dbReference type="CDD" id="cd19857">
    <property type="entry name" value="DSRM_STAU_rpt1"/>
    <property type="match status" value="1"/>
</dbReference>
<dbReference type="EMBL" id="JAKKPZ010000003">
    <property type="protein sequence ID" value="KAI1723584.1"/>
    <property type="molecule type" value="Genomic_DNA"/>
</dbReference>
<organism evidence="5 6">
    <name type="scientific">Ditylenchus destructor</name>
    <dbReference type="NCBI Taxonomy" id="166010"/>
    <lineage>
        <taxon>Eukaryota</taxon>
        <taxon>Metazoa</taxon>
        <taxon>Ecdysozoa</taxon>
        <taxon>Nematoda</taxon>
        <taxon>Chromadorea</taxon>
        <taxon>Rhabditida</taxon>
        <taxon>Tylenchina</taxon>
        <taxon>Tylenchomorpha</taxon>
        <taxon>Sphaerularioidea</taxon>
        <taxon>Anguinidae</taxon>
        <taxon>Anguininae</taxon>
        <taxon>Ditylenchus</taxon>
    </lineage>
</organism>
<dbReference type="FunFam" id="3.30.160.20:FF:000007">
    <property type="entry name" value="Double-stranded RNA-binding protein Staufen homolog 1"/>
    <property type="match status" value="1"/>
</dbReference>
<evidence type="ECO:0000256" key="2">
    <source>
        <dbReference type="PROSITE-ProRule" id="PRU00266"/>
    </source>
</evidence>
<feature type="region of interest" description="Disordered" evidence="3">
    <location>
        <begin position="811"/>
        <end position="834"/>
    </location>
</feature>
<feature type="domain" description="DRBM" evidence="4">
    <location>
        <begin position="86"/>
        <end position="154"/>
    </location>
</feature>
<dbReference type="SMART" id="SM00358">
    <property type="entry name" value="DSRM"/>
    <property type="match status" value="3"/>
</dbReference>
<protein>
    <submittedName>
        <fullName evidence="5">Double-stranded RNA binding motif domain-containing protein</fullName>
    </submittedName>
</protein>
<dbReference type="GO" id="GO:0003725">
    <property type="term" value="F:double-stranded RNA binding"/>
    <property type="evidence" value="ECO:0007669"/>
    <property type="project" value="TreeGrafter"/>
</dbReference>
<dbReference type="Pfam" id="PF00035">
    <property type="entry name" value="dsrm"/>
    <property type="match status" value="3"/>
</dbReference>
<dbReference type="GO" id="GO:0005886">
    <property type="term" value="C:plasma membrane"/>
    <property type="evidence" value="ECO:0007669"/>
    <property type="project" value="TreeGrafter"/>
</dbReference>
<evidence type="ECO:0000259" key="4">
    <source>
        <dbReference type="PROSITE" id="PS50137"/>
    </source>
</evidence>
<dbReference type="GO" id="GO:0010494">
    <property type="term" value="C:cytoplasmic stress granule"/>
    <property type="evidence" value="ECO:0007669"/>
    <property type="project" value="TreeGrafter"/>
</dbReference>
<keyword evidence="1 2" id="KW-0694">RNA-binding</keyword>
<dbReference type="PANTHER" id="PTHR46054">
    <property type="entry name" value="MATERNAL EFFECT PROTEIN STAUFEN"/>
    <property type="match status" value="1"/>
</dbReference>
<dbReference type="AlphaFoldDB" id="A0AAD4NFU3"/>
<dbReference type="InterPro" id="IPR014720">
    <property type="entry name" value="dsRBD_dom"/>
</dbReference>
<feature type="compositionally biased region" description="Acidic residues" evidence="3">
    <location>
        <begin position="496"/>
        <end position="508"/>
    </location>
</feature>
<feature type="compositionally biased region" description="Low complexity" evidence="3">
    <location>
        <begin position="775"/>
        <end position="794"/>
    </location>
</feature>
<feature type="region of interest" description="Disordered" evidence="3">
    <location>
        <begin position="44"/>
        <end position="82"/>
    </location>
</feature>
<feature type="compositionally biased region" description="Basic and acidic residues" evidence="3">
    <location>
        <begin position="813"/>
        <end position="834"/>
    </location>
</feature>
<name>A0AAD4NFU3_9BILA</name>
<feature type="compositionally biased region" description="Low complexity" evidence="3">
    <location>
        <begin position="62"/>
        <end position="77"/>
    </location>
</feature>
<dbReference type="GO" id="GO:0098964">
    <property type="term" value="P:anterograde dendritic transport of messenger ribonucleoprotein complex"/>
    <property type="evidence" value="ECO:0007669"/>
    <property type="project" value="TreeGrafter"/>
</dbReference>
<evidence type="ECO:0000313" key="5">
    <source>
        <dbReference type="EMBL" id="KAI1723584.1"/>
    </source>
</evidence>
<accession>A0AAD4NFU3</accession>
<sequence>MATLASNTSHQLHSSLIGNFSIADLKTGPNHVNPHNHVIEQPKMAHMSAQSQHPQLWCGDHSNNGSASNKKNSYNYGTGKDEEEKTPMCRIAELARYNKLKHEYILMDESGPAHKKRFTVKLVLKSGEEFQGSGASIKKAQQSAALVALEQTTLPFPPQRVHEFNPVVLLYQVASRLSIRVECFEDTIRQTTVPKSPVKLPICAPPPMCFLSPNNTPIKLSRSSNSFANTENGLLPYPGNLTMPPPSLPVTKWTSLNALPYFQPGSNFQSSEPMCSIRGPNLQQNLPPPQPYLPQFPTHFSSSSKFGNHAIPNATFMGIPTSMTQSNLIGYSSSACPIFPAGTNSYPPPIIGTPSAGVVNSGITVKSPYVTGNFNMPSSRALNNNWEKANPVQAYKIVIRLSDGSEHTAIGPNKQHAKCNAATKALFHLRPQLEEFESKLLNQKKNGDTADILNDQKLEKPDDIQKCGSYESSDSSSSSRESTDSPNQFNHQHEHEDEDTGYPEENESESAKENQPETNQQKRRKKCKSVISQIHEQALRLKMNVEFEILAETGEPHNRKYALRCKLSLPNSLGNAMGSPIIADGSGSSKKAAKQDACKKILEQLKGIENDPLHLAATIVKSDKRHSFGSGSKELKRKTIIKDKKMDPDYGHHINPVSRLIQVMQIRNEPEPVFKLLGEQGQSRYKVFVAEVTCQEFCEQGTGPNKKLAKRAAAEAMLQRIGYVKPMPQPGKSLLKKKTNSSDLSDSQGSPAVEIGVFDPNELLDLADDSTTEQNSTPTAFNNSSSSSKPPDLSTAMSIETFADVENLLMKESPTKEESWEEGESWRGKDSKRSLTAEEKHILASMSRLFISYHTPGMALNVNPGILENPLLKPVECVPSSNVGVTGEVHSDPFSLIRTIQTPKEFLEVCPGNGTSEEAAHNDAAHNAVKGLTTLDCAVN</sequence>
<feature type="compositionally biased region" description="Low complexity" evidence="3">
    <location>
        <begin position="469"/>
        <end position="480"/>
    </location>
</feature>
<dbReference type="GO" id="GO:0003729">
    <property type="term" value="F:mRNA binding"/>
    <property type="evidence" value="ECO:0007669"/>
    <property type="project" value="TreeGrafter"/>
</dbReference>
<feature type="compositionally biased region" description="Basic and acidic residues" evidence="3">
    <location>
        <begin position="454"/>
        <end position="465"/>
    </location>
</feature>
<dbReference type="GO" id="GO:0043025">
    <property type="term" value="C:neuronal cell body"/>
    <property type="evidence" value="ECO:0007669"/>
    <property type="project" value="TreeGrafter"/>
</dbReference>
<proteinExistence type="predicted"/>
<dbReference type="GO" id="GO:0032839">
    <property type="term" value="C:dendrite cytoplasm"/>
    <property type="evidence" value="ECO:0007669"/>
    <property type="project" value="GOC"/>
</dbReference>
<feature type="region of interest" description="Disordered" evidence="3">
    <location>
        <begin position="770"/>
        <end position="794"/>
    </location>
</feature>
<evidence type="ECO:0000256" key="1">
    <source>
        <dbReference type="ARBA" id="ARBA00022884"/>
    </source>
</evidence>
<comment type="caution">
    <text evidence="5">The sequence shown here is derived from an EMBL/GenBank/DDBJ whole genome shotgun (WGS) entry which is preliminary data.</text>
</comment>
<reference evidence="5" key="1">
    <citation type="submission" date="2022-01" db="EMBL/GenBank/DDBJ databases">
        <title>Genome Sequence Resource for Two Populations of Ditylenchus destructor, the Migratory Endoparasitic Phytonematode.</title>
        <authorList>
            <person name="Zhang H."/>
            <person name="Lin R."/>
            <person name="Xie B."/>
        </authorList>
    </citation>
    <scope>NUCLEOTIDE SEQUENCE</scope>
    <source>
        <strain evidence="5">BazhouSP</strain>
    </source>
</reference>
<dbReference type="GO" id="GO:0008298">
    <property type="term" value="P:intracellular mRNA localization"/>
    <property type="evidence" value="ECO:0007669"/>
    <property type="project" value="TreeGrafter"/>
</dbReference>
<dbReference type="SUPFAM" id="SSF54768">
    <property type="entry name" value="dsRNA-binding domain-like"/>
    <property type="match status" value="3"/>
</dbReference>
<keyword evidence="6" id="KW-1185">Reference proteome</keyword>
<feature type="compositionally biased region" description="Polar residues" evidence="3">
    <location>
        <begin position="741"/>
        <end position="750"/>
    </location>
</feature>
<feature type="domain" description="DRBM" evidence="4">
    <location>
        <begin position="655"/>
        <end position="723"/>
    </location>
</feature>
<evidence type="ECO:0000256" key="3">
    <source>
        <dbReference type="SAM" id="MobiDB-lite"/>
    </source>
</evidence>